<feature type="compositionally biased region" description="Low complexity" evidence="1">
    <location>
        <begin position="470"/>
        <end position="480"/>
    </location>
</feature>
<feature type="compositionally biased region" description="Basic and acidic residues" evidence="1">
    <location>
        <begin position="212"/>
        <end position="225"/>
    </location>
</feature>
<name>A0A1R1X010_9FUNG</name>
<evidence type="ECO:0000313" key="3">
    <source>
        <dbReference type="EMBL" id="OMJ07927.1"/>
    </source>
</evidence>
<feature type="compositionally biased region" description="Polar residues" evidence="1">
    <location>
        <begin position="382"/>
        <end position="406"/>
    </location>
</feature>
<feature type="compositionally biased region" description="Polar residues" evidence="1">
    <location>
        <begin position="326"/>
        <end position="337"/>
    </location>
</feature>
<feature type="compositionally biased region" description="Low complexity" evidence="1">
    <location>
        <begin position="164"/>
        <end position="176"/>
    </location>
</feature>
<gene>
    <name evidence="3" type="ORF">AYI69_g11264</name>
    <name evidence="4" type="ORF">AYI69_g8572</name>
</gene>
<dbReference type="EMBL" id="LSSM01004614">
    <property type="protein sequence ID" value="OMJ14520.1"/>
    <property type="molecule type" value="Genomic_DNA"/>
</dbReference>
<dbReference type="SMART" id="SM00293">
    <property type="entry name" value="PWWP"/>
    <property type="match status" value="1"/>
</dbReference>
<dbReference type="PROSITE" id="PS50812">
    <property type="entry name" value="PWWP"/>
    <property type="match status" value="1"/>
</dbReference>
<dbReference type="OrthoDB" id="62853at2759"/>
<keyword evidence="5" id="KW-1185">Reference proteome</keyword>
<dbReference type="Proteomes" id="UP000187429">
    <property type="component" value="Unassembled WGS sequence"/>
</dbReference>
<feature type="region of interest" description="Disordered" evidence="1">
    <location>
        <begin position="114"/>
        <end position="232"/>
    </location>
</feature>
<proteinExistence type="predicted"/>
<accession>A0A1R1X010</accession>
<feature type="region of interest" description="Disordered" evidence="1">
    <location>
        <begin position="282"/>
        <end position="489"/>
    </location>
</feature>
<dbReference type="SUPFAM" id="SSF63748">
    <property type="entry name" value="Tudor/PWWP/MBT"/>
    <property type="match status" value="1"/>
</dbReference>
<dbReference type="AlphaFoldDB" id="A0A1R1X010"/>
<dbReference type="Gene3D" id="2.30.30.140">
    <property type="match status" value="1"/>
</dbReference>
<evidence type="ECO:0000256" key="1">
    <source>
        <dbReference type="SAM" id="MobiDB-lite"/>
    </source>
</evidence>
<reference evidence="3" key="2">
    <citation type="submission" date="2017-01" db="EMBL/GenBank/DDBJ databases">
        <authorList>
            <person name="Mah S.A."/>
            <person name="Swanson W.J."/>
            <person name="Moy G.W."/>
            <person name="Vacquier V.D."/>
        </authorList>
    </citation>
    <scope>NUCLEOTIDE SEQUENCE [LARGE SCALE GENOMIC DNA]</scope>
    <source>
        <strain evidence="3">ID-206-W2</strain>
    </source>
</reference>
<evidence type="ECO:0000259" key="2">
    <source>
        <dbReference type="PROSITE" id="PS50812"/>
    </source>
</evidence>
<dbReference type="Pfam" id="PF00855">
    <property type="entry name" value="PWWP"/>
    <property type="match status" value="1"/>
</dbReference>
<feature type="compositionally biased region" description="Low complexity" evidence="1">
    <location>
        <begin position="426"/>
        <end position="445"/>
    </location>
</feature>
<feature type="compositionally biased region" description="Polar residues" evidence="1">
    <location>
        <begin position="345"/>
        <end position="371"/>
    </location>
</feature>
<dbReference type="EMBL" id="LSSM01007535">
    <property type="protein sequence ID" value="OMJ07927.1"/>
    <property type="molecule type" value="Genomic_DNA"/>
</dbReference>
<feature type="domain" description="PWWP" evidence="2">
    <location>
        <begin position="8"/>
        <end position="71"/>
    </location>
</feature>
<feature type="compositionally biased region" description="Basic and acidic residues" evidence="1">
    <location>
        <begin position="407"/>
        <end position="424"/>
    </location>
</feature>
<feature type="compositionally biased region" description="Polar residues" evidence="1">
    <location>
        <begin position="193"/>
        <end position="210"/>
    </location>
</feature>
<feature type="compositionally biased region" description="Polar residues" evidence="1">
    <location>
        <begin position="454"/>
        <end position="468"/>
    </location>
</feature>
<protein>
    <submittedName>
        <fullName evidence="3">PWWP domain-containing protein2</fullName>
    </submittedName>
</protein>
<sequence>MVLEDHSIGTVCWAKLKGFPWWPAVIMEESILSVEVMKSKPRFGLSYPVMFLGSIDFAWLTSENLEPYKENLERHSIKTKNRKEPKFGLALKQAEDPQEISKLVDLIARETEEEREFLKNGGHVSRSSSDDNSDSENDSDAPKPRKSPKPKSTPAKRRDSASANTPNKKSKPTPSRSNKKPSSKSDIDSSRKTPSAENNTAPNSSENIPNATEKDSSPTNDENKQKSGKVYDTLMFLRHRIQRSLLKSDKPAQTTKMGKLMRRVSILENIPDEDEQKYKIKSRAFDMTSKWRQLVPHRRPSEDPATPNLHPTENDEKSDKSPKPDLSTNLESKQNSILPAKPESDTTSTDNPETQVSPPATTEPAQNNENITDIPMDVDLPTSKSNISVDHLPSDSTLKDSQNTDSPDNKDQKIENQTVTKDESLDSTNAPTTDADTNNPPSDTTSPEKEESSTKPISENIPTPSEAKSTSDNTTSETTSAPVSAADNS</sequence>
<dbReference type="CDD" id="cd05162">
    <property type="entry name" value="PWWP"/>
    <property type="match status" value="1"/>
</dbReference>
<feature type="compositionally biased region" description="Basic and acidic residues" evidence="1">
    <location>
        <begin position="312"/>
        <end position="323"/>
    </location>
</feature>
<organism evidence="3 5">
    <name type="scientific">Smittium culicis</name>
    <dbReference type="NCBI Taxonomy" id="133412"/>
    <lineage>
        <taxon>Eukaryota</taxon>
        <taxon>Fungi</taxon>
        <taxon>Fungi incertae sedis</taxon>
        <taxon>Zoopagomycota</taxon>
        <taxon>Kickxellomycotina</taxon>
        <taxon>Harpellomycetes</taxon>
        <taxon>Harpellales</taxon>
        <taxon>Legeriomycetaceae</taxon>
        <taxon>Smittium</taxon>
    </lineage>
</organism>
<reference evidence="5" key="1">
    <citation type="submission" date="2017-01" db="EMBL/GenBank/DDBJ databases">
        <authorList>
            <person name="Wang Y."/>
            <person name="White M."/>
            <person name="Kvist S."/>
            <person name="Moncalvo J.-M."/>
        </authorList>
    </citation>
    <scope>NUCLEOTIDE SEQUENCE [LARGE SCALE GENOMIC DNA]</scope>
    <source>
        <strain evidence="5">ID-206-W2</strain>
    </source>
</reference>
<comment type="caution">
    <text evidence="3">The sequence shown here is derived from an EMBL/GenBank/DDBJ whole genome shotgun (WGS) entry which is preliminary data.</text>
</comment>
<evidence type="ECO:0000313" key="4">
    <source>
        <dbReference type="EMBL" id="OMJ14520.1"/>
    </source>
</evidence>
<evidence type="ECO:0000313" key="5">
    <source>
        <dbReference type="Proteomes" id="UP000187429"/>
    </source>
</evidence>
<dbReference type="InterPro" id="IPR000313">
    <property type="entry name" value="PWWP_dom"/>
</dbReference>